<dbReference type="EMBL" id="FQZS01000030">
    <property type="protein sequence ID" value="SHJ32528.1"/>
    <property type="molecule type" value="Genomic_DNA"/>
</dbReference>
<evidence type="ECO:0000256" key="1">
    <source>
        <dbReference type="SAM" id="Phobius"/>
    </source>
</evidence>
<reference evidence="2 3" key="1">
    <citation type="submission" date="2016-11" db="EMBL/GenBank/DDBJ databases">
        <authorList>
            <person name="Jaros S."/>
            <person name="Januszkiewicz K."/>
            <person name="Wedrychowicz H."/>
        </authorList>
    </citation>
    <scope>NUCLEOTIDE SEQUENCE [LARGE SCALE GENOMIC DNA]</scope>
    <source>
        <strain evidence="2 3">DSM 19022</strain>
    </source>
</reference>
<keyword evidence="3" id="KW-1185">Reference proteome</keyword>
<dbReference type="Proteomes" id="UP000184442">
    <property type="component" value="Unassembled WGS sequence"/>
</dbReference>
<name>A0A1M6IDI1_9FIRM</name>
<evidence type="ECO:0000313" key="2">
    <source>
        <dbReference type="EMBL" id="SHJ32528.1"/>
    </source>
</evidence>
<keyword evidence="1" id="KW-0472">Membrane</keyword>
<keyword evidence="1" id="KW-1133">Transmembrane helix</keyword>
<accession>A0A1M6IDI1</accession>
<protein>
    <recommendedName>
        <fullName evidence="4">Oxaloacetate decarboxylase, gamma chain</fullName>
    </recommendedName>
</protein>
<dbReference type="AlphaFoldDB" id="A0A1M6IDI1"/>
<feature type="transmembrane region" description="Helical" evidence="1">
    <location>
        <begin position="20"/>
        <end position="38"/>
    </location>
</feature>
<dbReference type="NCBIfam" id="NF040909">
    <property type="entry name" value="OadG_rel_small"/>
    <property type="match status" value="1"/>
</dbReference>
<evidence type="ECO:0000313" key="3">
    <source>
        <dbReference type="Proteomes" id="UP000184442"/>
    </source>
</evidence>
<keyword evidence="1" id="KW-0812">Transmembrane</keyword>
<gene>
    <name evidence="2" type="ORF">SAMN02745176_03207</name>
</gene>
<evidence type="ECO:0008006" key="4">
    <source>
        <dbReference type="Google" id="ProtNLM"/>
    </source>
</evidence>
<sequence>MEIQFTAELLPQALGVMVKGMGGIFAVLFTIYLASVLLQKLFPEMK</sequence>
<dbReference type="RefSeq" id="WP_175548443.1">
    <property type="nucleotide sequence ID" value="NZ_FQZS01000030.1"/>
</dbReference>
<proteinExistence type="predicted"/>
<organism evidence="2 3">
    <name type="scientific">Lutispora thermophila DSM 19022</name>
    <dbReference type="NCBI Taxonomy" id="1122184"/>
    <lineage>
        <taxon>Bacteria</taxon>
        <taxon>Bacillati</taxon>
        <taxon>Bacillota</taxon>
        <taxon>Clostridia</taxon>
        <taxon>Lutisporales</taxon>
        <taxon>Lutisporaceae</taxon>
        <taxon>Lutispora</taxon>
    </lineage>
</organism>
<dbReference type="STRING" id="1122184.SAMN02745176_03207"/>